<feature type="compositionally biased region" description="Low complexity" evidence="1">
    <location>
        <begin position="179"/>
        <end position="200"/>
    </location>
</feature>
<name>A0A9P0D5D7_9CUCU</name>
<dbReference type="OrthoDB" id="654211at2759"/>
<feature type="compositionally biased region" description="Basic and acidic residues" evidence="1">
    <location>
        <begin position="154"/>
        <end position="163"/>
    </location>
</feature>
<evidence type="ECO:0000256" key="1">
    <source>
        <dbReference type="SAM" id="MobiDB-lite"/>
    </source>
</evidence>
<feature type="compositionally biased region" description="Low complexity" evidence="1">
    <location>
        <begin position="109"/>
        <end position="119"/>
    </location>
</feature>
<feature type="compositionally biased region" description="Low complexity" evidence="1">
    <location>
        <begin position="136"/>
        <end position="151"/>
    </location>
</feature>
<reference evidence="2" key="1">
    <citation type="submission" date="2022-01" db="EMBL/GenBank/DDBJ databases">
        <authorList>
            <person name="King R."/>
        </authorList>
    </citation>
    <scope>NUCLEOTIDE SEQUENCE</scope>
</reference>
<feature type="region of interest" description="Disordered" evidence="1">
    <location>
        <begin position="81"/>
        <end position="224"/>
    </location>
</feature>
<dbReference type="AlphaFoldDB" id="A0A9P0D5D7"/>
<dbReference type="Proteomes" id="UP001153636">
    <property type="component" value="Chromosome 8"/>
</dbReference>
<evidence type="ECO:0000313" key="3">
    <source>
        <dbReference type="Proteomes" id="UP001153636"/>
    </source>
</evidence>
<feature type="compositionally biased region" description="Pro residues" evidence="1">
    <location>
        <begin position="87"/>
        <end position="96"/>
    </location>
</feature>
<feature type="region of interest" description="Disordered" evidence="1">
    <location>
        <begin position="1"/>
        <end position="38"/>
    </location>
</feature>
<sequence length="224" mass="24265">MPLLQENTPKRDFLSSRDMKVDEDPSIKPHQSSYGYPTFPNPAMFTPSQILMASQLMAASGLSISGNPAFFHPGLMPIAWAANSPPANSPPSPPTSNEPLSPAMHSRKISNNNNIVSSSTMTDIRKRKYKIEEEPTSLPLPSPTSSVSPPSGSDIKDPNRDKQFTCGVALPEQTEPEDLSMSTGLHSNSSGSGGSPLRSPSLKEEEEDIESTAIFLQRRPMSRT</sequence>
<feature type="compositionally biased region" description="Basic and acidic residues" evidence="1">
    <location>
        <begin position="8"/>
        <end position="27"/>
    </location>
</feature>
<organism evidence="2 3">
    <name type="scientific">Psylliodes chrysocephalus</name>
    <dbReference type="NCBI Taxonomy" id="3402493"/>
    <lineage>
        <taxon>Eukaryota</taxon>
        <taxon>Metazoa</taxon>
        <taxon>Ecdysozoa</taxon>
        <taxon>Arthropoda</taxon>
        <taxon>Hexapoda</taxon>
        <taxon>Insecta</taxon>
        <taxon>Pterygota</taxon>
        <taxon>Neoptera</taxon>
        <taxon>Endopterygota</taxon>
        <taxon>Coleoptera</taxon>
        <taxon>Polyphaga</taxon>
        <taxon>Cucujiformia</taxon>
        <taxon>Chrysomeloidea</taxon>
        <taxon>Chrysomelidae</taxon>
        <taxon>Galerucinae</taxon>
        <taxon>Alticini</taxon>
        <taxon>Psylliodes</taxon>
    </lineage>
</organism>
<dbReference type="EMBL" id="OV651820">
    <property type="protein sequence ID" value="CAH1114225.1"/>
    <property type="molecule type" value="Genomic_DNA"/>
</dbReference>
<gene>
    <name evidence="2" type="ORF">PSYICH_LOCUS14069</name>
</gene>
<accession>A0A9P0D5D7</accession>
<protein>
    <submittedName>
        <fullName evidence="2">Uncharacterized protein</fullName>
    </submittedName>
</protein>
<evidence type="ECO:0000313" key="2">
    <source>
        <dbReference type="EMBL" id="CAH1114225.1"/>
    </source>
</evidence>
<proteinExistence type="predicted"/>
<keyword evidence="3" id="KW-1185">Reference proteome</keyword>